<evidence type="ECO:0008006" key="5">
    <source>
        <dbReference type="Google" id="ProtNLM"/>
    </source>
</evidence>
<sequence length="295" mass="33701">MIVNPQHFNYRLLIGSLALAIVAISIYGYSTYGSLKTTENFLEEENNLIQIEIMQMLDKYEDIEADNAHLSNVISETKKELQSAIIDLKYAKNELSKMMILRNQYQKIKQKNNHLLAVIDSLNSSNELLKNTKEESLVSLDSKNQYVSELKTTNRQLAERLSEASYLTMAKVKANAFKRSIFGKRVYTDKARRVKGVDVCVSLVGNPLVEAGEKDIYVQIVDPENNVVSDMGEVKFNTKSLIYSHKRVIEYNNRSVDLCMIIQPKENEEPFMKGLYFITVFNKGQKLGTISFTLE</sequence>
<evidence type="ECO:0000256" key="2">
    <source>
        <dbReference type="SAM" id="Phobius"/>
    </source>
</evidence>
<evidence type="ECO:0000313" key="4">
    <source>
        <dbReference type="Proteomes" id="UP001595812"/>
    </source>
</evidence>
<keyword evidence="2" id="KW-0812">Transmembrane</keyword>
<comment type="caution">
    <text evidence="3">The sequence shown here is derived from an EMBL/GenBank/DDBJ whole genome shotgun (WGS) entry which is preliminary data.</text>
</comment>
<reference evidence="4" key="1">
    <citation type="journal article" date="2019" name="Int. J. Syst. Evol. Microbiol.">
        <title>The Global Catalogue of Microorganisms (GCM) 10K type strain sequencing project: providing services to taxonomists for standard genome sequencing and annotation.</title>
        <authorList>
            <consortium name="The Broad Institute Genomics Platform"/>
            <consortium name="The Broad Institute Genome Sequencing Center for Infectious Disease"/>
            <person name="Wu L."/>
            <person name="Ma J."/>
        </authorList>
    </citation>
    <scope>NUCLEOTIDE SEQUENCE [LARGE SCALE GENOMIC DNA]</scope>
    <source>
        <strain evidence="4">CECT 8979</strain>
    </source>
</reference>
<dbReference type="EMBL" id="JBHSAT010000004">
    <property type="protein sequence ID" value="MFC3876532.1"/>
    <property type="molecule type" value="Genomic_DNA"/>
</dbReference>
<evidence type="ECO:0000313" key="3">
    <source>
        <dbReference type="EMBL" id="MFC3876532.1"/>
    </source>
</evidence>
<accession>A0ABV8AEP3</accession>
<gene>
    <name evidence="3" type="ORF">ACFOSX_04740</name>
</gene>
<feature type="transmembrane region" description="Helical" evidence="2">
    <location>
        <begin position="12"/>
        <end position="30"/>
    </location>
</feature>
<dbReference type="RefSeq" id="WP_386097530.1">
    <property type="nucleotide sequence ID" value="NZ_JBHSAT010000004.1"/>
</dbReference>
<keyword evidence="2" id="KW-1133">Transmembrane helix</keyword>
<evidence type="ECO:0000256" key="1">
    <source>
        <dbReference type="SAM" id="Coils"/>
    </source>
</evidence>
<keyword evidence="4" id="KW-1185">Reference proteome</keyword>
<proteinExistence type="predicted"/>
<protein>
    <recommendedName>
        <fullName evidence="5">Chromosome partitioning protein ParA</fullName>
    </recommendedName>
</protein>
<organism evidence="3 4">
    <name type="scientific">Winogradskyella maritima</name>
    <dbReference type="NCBI Taxonomy" id="1517766"/>
    <lineage>
        <taxon>Bacteria</taxon>
        <taxon>Pseudomonadati</taxon>
        <taxon>Bacteroidota</taxon>
        <taxon>Flavobacteriia</taxon>
        <taxon>Flavobacteriales</taxon>
        <taxon>Flavobacteriaceae</taxon>
        <taxon>Winogradskyella</taxon>
    </lineage>
</organism>
<name>A0ABV8AEP3_9FLAO</name>
<keyword evidence="2" id="KW-0472">Membrane</keyword>
<keyword evidence="1" id="KW-0175">Coiled coil</keyword>
<feature type="coiled-coil region" evidence="1">
    <location>
        <begin position="60"/>
        <end position="111"/>
    </location>
</feature>
<dbReference type="Proteomes" id="UP001595812">
    <property type="component" value="Unassembled WGS sequence"/>
</dbReference>